<gene>
    <name evidence="9" type="ORF">FPSE_06795</name>
</gene>
<reference evidence="9 10" key="1">
    <citation type="journal article" date="2012" name="PLoS Pathog.">
        <title>Comparative pathogenomics reveals horizontally acquired novel virulence genes in fungi infecting cereal hosts.</title>
        <authorList>
            <person name="Gardiner D.M."/>
            <person name="McDonald M.C."/>
            <person name="Covarelli L."/>
            <person name="Solomon P.S."/>
            <person name="Rusu A.G."/>
            <person name="Marshall M."/>
            <person name="Kazan K."/>
            <person name="Chakraborty S."/>
            <person name="McDonald B.A."/>
            <person name="Manners J.M."/>
        </authorList>
    </citation>
    <scope>NUCLEOTIDE SEQUENCE [LARGE SCALE GENOMIC DNA]</scope>
    <source>
        <strain evidence="9 10">CS3096</strain>
    </source>
</reference>
<evidence type="ECO:0000256" key="4">
    <source>
        <dbReference type="ARBA" id="ARBA00022833"/>
    </source>
</evidence>
<dbReference type="OrthoDB" id="341259at2759"/>
<keyword evidence="10" id="KW-1185">Reference proteome</keyword>
<keyword evidence="4" id="KW-0862">Zinc</keyword>
<dbReference type="GO" id="GO:0008270">
    <property type="term" value="F:zinc ion binding"/>
    <property type="evidence" value="ECO:0007669"/>
    <property type="project" value="UniProtKB-KW"/>
</dbReference>
<dbReference type="RefSeq" id="XP_009258188.1">
    <property type="nucleotide sequence ID" value="XM_009259913.1"/>
</dbReference>
<dbReference type="AlphaFoldDB" id="K3VFM3"/>
<name>K3VFM3_FUSPC</name>
<dbReference type="Proteomes" id="UP000007978">
    <property type="component" value="Chromosome 4"/>
</dbReference>
<proteinExistence type="predicted"/>
<accession>K3VFM3</accession>
<dbReference type="SMART" id="SM00291">
    <property type="entry name" value="ZnF_ZZ"/>
    <property type="match status" value="1"/>
</dbReference>
<dbReference type="HOGENOM" id="CLU_615457_0_0_1"/>
<dbReference type="SUPFAM" id="SSF48403">
    <property type="entry name" value="Ankyrin repeat"/>
    <property type="match status" value="1"/>
</dbReference>
<keyword evidence="3" id="KW-0863">Zinc-finger</keyword>
<dbReference type="InterPro" id="IPR036770">
    <property type="entry name" value="Ankyrin_rpt-contain_sf"/>
</dbReference>
<dbReference type="Pfam" id="PF00569">
    <property type="entry name" value="ZZ"/>
    <property type="match status" value="1"/>
</dbReference>
<feature type="compositionally biased region" description="Acidic residues" evidence="7">
    <location>
        <begin position="410"/>
        <end position="421"/>
    </location>
</feature>
<evidence type="ECO:0000259" key="8">
    <source>
        <dbReference type="PROSITE" id="PS01357"/>
    </source>
</evidence>
<feature type="repeat" description="ANK" evidence="6">
    <location>
        <begin position="114"/>
        <end position="150"/>
    </location>
</feature>
<protein>
    <recommendedName>
        <fullName evidence="8">ZZ-type domain-containing protein</fullName>
    </recommendedName>
</protein>
<evidence type="ECO:0000256" key="7">
    <source>
        <dbReference type="SAM" id="MobiDB-lite"/>
    </source>
</evidence>
<keyword evidence="1" id="KW-0479">Metal-binding</keyword>
<sequence length="445" mass="49258">MLLLYNFDVDEKDKYGNTAFNKITDKTTIPVLETLKTWGASIDIANEEGEVPLCNAIRFSNEPVSNWLVKQGANVNISIGKQESILHIACSEGSLEMVKLLRKNNATLSSVNHDNSTPLHIALLRSDEGKEAIVYYLLSMKGLDVNHSSEAWGSCLSIACLNTGINVVEALLKRNAIVDSKDKMGRVPMHFALYRTTTYINTLLQANASLETIDLMGRNALHFAVVSGRLDVVTLVLNKHPDYIHQTDIDGWSPLMWAVRICGKWDTREDERTKIISELIARGANPHISGEGLDRKWTACDLAYYYGHGRDVIDLLEPQDEMLEHGELQDKDIDNQRAAKIIKDNYCDACLLNNYGFRFQCDVCEDFDLCFKCYRSQNTIHPKHSFTNPSGRCVCAEDSSSDGSSSDSGSTEEETSSEEEGNGSGGGSGEESDDGSDAESQNDSC</sequence>
<dbReference type="EMBL" id="AFNW01000185">
    <property type="protein sequence ID" value="EKJ73007.1"/>
    <property type="molecule type" value="Genomic_DNA"/>
</dbReference>
<dbReference type="InterPro" id="IPR002110">
    <property type="entry name" value="Ankyrin_rpt"/>
</dbReference>
<dbReference type="KEGG" id="fpu:FPSE_06795"/>
<dbReference type="PROSITE" id="PS01357">
    <property type="entry name" value="ZF_ZZ_1"/>
    <property type="match status" value="1"/>
</dbReference>
<feature type="domain" description="ZZ-type" evidence="8">
    <location>
        <begin position="347"/>
        <end position="373"/>
    </location>
</feature>
<dbReference type="eggNOG" id="KOG4177">
    <property type="taxonomic scope" value="Eukaryota"/>
</dbReference>
<evidence type="ECO:0000313" key="9">
    <source>
        <dbReference type="EMBL" id="EKJ73007.1"/>
    </source>
</evidence>
<dbReference type="PROSITE" id="PS50088">
    <property type="entry name" value="ANK_REPEAT"/>
    <property type="match status" value="3"/>
</dbReference>
<dbReference type="GeneID" id="20365413"/>
<dbReference type="PANTHER" id="PTHR24198:SF165">
    <property type="entry name" value="ANKYRIN REPEAT-CONTAINING PROTEIN-RELATED"/>
    <property type="match status" value="1"/>
</dbReference>
<evidence type="ECO:0000313" key="10">
    <source>
        <dbReference type="Proteomes" id="UP000007978"/>
    </source>
</evidence>
<dbReference type="CDD" id="cd02249">
    <property type="entry name" value="ZZ"/>
    <property type="match status" value="1"/>
</dbReference>
<feature type="region of interest" description="Disordered" evidence="7">
    <location>
        <begin position="396"/>
        <end position="445"/>
    </location>
</feature>
<evidence type="ECO:0000256" key="3">
    <source>
        <dbReference type="ARBA" id="ARBA00022771"/>
    </source>
</evidence>
<dbReference type="InterPro" id="IPR043145">
    <property type="entry name" value="Znf_ZZ_sf"/>
</dbReference>
<evidence type="ECO:0000256" key="5">
    <source>
        <dbReference type="ARBA" id="ARBA00023043"/>
    </source>
</evidence>
<evidence type="ECO:0000256" key="6">
    <source>
        <dbReference type="PROSITE-ProRule" id="PRU00023"/>
    </source>
</evidence>
<evidence type="ECO:0000256" key="1">
    <source>
        <dbReference type="ARBA" id="ARBA00022723"/>
    </source>
</evidence>
<dbReference type="InterPro" id="IPR000433">
    <property type="entry name" value="Znf_ZZ"/>
</dbReference>
<dbReference type="SMART" id="SM00248">
    <property type="entry name" value="ANK"/>
    <property type="match status" value="7"/>
</dbReference>
<feature type="repeat" description="ANK" evidence="6">
    <location>
        <begin position="216"/>
        <end position="248"/>
    </location>
</feature>
<feature type="repeat" description="ANK" evidence="6">
    <location>
        <begin position="81"/>
        <end position="113"/>
    </location>
</feature>
<dbReference type="PANTHER" id="PTHR24198">
    <property type="entry name" value="ANKYRIN REPEAT AND PROTEIN KINASE DOMAIN-CONTAINING PROTEIN"/>
    <property type="match status" value="1"/>
</dbReference>
<dbReference type="Pfam" id="PF00023">
    <property type="entry name" value="Ank"/>
    <property type="match status" value="1"/>
</dbReference>
<dbReference type="Gene3D" id="1.25.40.20">
    <property type="entry name" value="Ankyrin repeat-containing domain"/>
    <property type="match status" value="2"/>
</dbReference>
<keyword evidence="2" id="KW-0677">Repeat</keyword>
<dbReference type="Pfam" id="PF12796">
    <property type="entry name" value="Ank_2"/>
    <property type="match status" value="2"/>
</dbReference>
<feature type="compositionally biased region" description="Low complexity" evidence="7">
    <location>
        <begin position="397"/>
        <end position="409"/>
    </location>
</feature>
<evidence type="ECO:0000256" key="2">
    <source>
        <dbReference type="ARBA" id="ARBA00022737"/>
    </source>
</evidence>
<keyword evidence="5 6" id="KW-0040">ANK repeat</keyword>
<comment type="caution">
    <text evidence="9">The sequence shown here is derived from an EMBL/GenBank/DDBJ whole genome shotgun (WGS) entry which is preliminary data.</text>
</comment>
<dbReference type="SUPFAM" id="SSF57850">
    <property type="entry name" value="RING/U-box"/>
    <property type="match status" value="1"/>
</dbReference>
<dbReference type="Gene3D" id="3.30.60.90">
    <property type="match status" value="1"/>
</dbReference>
<organism evidence="9 10">
    <name type="scientific">Fusarium pseudograminearum (strain CS3096)</name>
    <name type="common">Wheat and barley crown-rot fungus</name>
    <dbReference type="NCBI Taxonomy" id="1028729"/>
    <lineage>
        <taxon>Eukaryota</taxon>
        <taxon>Fungi</taxon>
        <taxon>Dikarya</taxon>
        <taxon>Ascomycota</taxon>
        <taxon>Pezizomycotina</taxon>
        <taxon>Sordariomycetes</taxon>
        <taxon>Hypocreomycetidae</taxon>
        <taxon>Hypocreales</taxon>
        <taxon>Nectriaceae</taxon>
        <taxon>Fusarium</taxon>
    </lineage>
</organism>